<feature type="signal peptide" evidence="2">
    <location>
        <begin position="1"/>
        <end position="22"/>
    </location>
</feature>
<reference evidence="3" key="1">
    <citation type="submission" date="2014-09" db="EMBL/GenBank/DDBJ databases">
        <authorList>
            <person name="Magalhaes I.L.F."/>
            <person name="Oliveira U."/>
            <person name="Santos F.R."/>
            <person name="Vidigal T.H.D.A."/>
            <person name="Brescovit A.D."/>
            <person name="Santos A.J."/>
        </authorList>
    </citation>
    <scope>NUCLEOTIDE SEQUENCE</scope>
    <source>
        <tissue evidence="3">Shoot tissue taken approximately 20 cm above the soil surface</tissue>
    </source>
</reference>
<evidence type="ECO:0000256" key="2">
    <source>
        <dbReference type="SAM" id="SignalP"/>
    </source>
</evidence>
<dbReference type="EMBL" id="GBRH01261500">
    <property type="protein sequence ID" value="JAD36395.1"/>
    <property type="molecule type" value="Transcribed_RNA"/>
</dbReference>
<evidence type="ECO:0000256" key="1">
    <source>
        <dbReference type="SAM" id="MobiDB-lite"/>
    </source>
</evidence>
<evidence type="ECO:0008006" key="4">
    <source>
        <dbReference type="Google" id="ProtNLM"/>
    </source>
</evidence>
<dbReference type="AlphaFoldDB" id="A0A0A8ZI28"/>
<feature type="compositionally biased region" description="Polar residues" evidence="1">
    <location>
        <begin position="50"/>
        <end position="62"/>
    </location>
</feature>
<reference evidence="3" key="2">
    <citation type="journal article" date="2015" name="Data Brief">
        <title>Shoot transcriptome of the giant reed, Arundo donax.</title>
        <authorList>
            <person name="Barrero R.A."/>
            <person name="Guerrero F.D."/>
            <person name="Moolhuijzen P."/>
            <person name="Goolsby J.A."/>
            <person name="Tidwell J."/>
            <person name="Bellgard S.E."/>
            <person name="Bellgard M.I."/>
        </authorList>
    </citation>
    <scope>NUCLEOTIDE SEQUENCE</scope>
    <source>
        <tissue evidence="3">Shoot tissue taken approximately 20 cm above the soil surface</tissue>
    </source>
</reference>
<name>A0A0A8ZI28_ARUDO</name>
<feature type="region of interest" description="Disordered" evidence="1">
    <location>
        <begin position="48"/>
        <end position="70"/>
    </location>
</feature>
<proteinExistence type="predicted"/>
<protein>
    <recommendedName>
        <fullName evidence="4">Secreted protein</fullName>
    </recommendedName>
</protein>
<evidence type="ECO:0000313" key="3">
    <source>
        <dbReference type="EMBL" id="JAD36395.1"/>
    </source>
</evidence>
<organism evidence="3">
    <name type="scientific">Arundo donax</name>
    <name type="common">Giant reed</name>
    <name type="synonym">Donax arundinaceus</name>
    <dbReference type="NCBI Taxonomy" id="35708"/>
    <lineage>
        <taxon>Eukaryota</taxon>
        <taxon>Viridiplantae</taxon>
        <taxon>Streptophyta</taxon>
        <taxon>Embryophyta</taxon>
        <taxon>Tracheophyta</taxon>
        <taxon>Spermatophyta</taxon>
        <taxon>Magnoliopsida</taxon>
        <taxon>Liliopsida</taxon>
        <taxon>Poales</taxon>
        <taxon>Poaceae</taxon>
        <taxon>PACMAD clade</taxon>
        <taxon>Arundinoideae</taxon>
        <taxon>Arundineae</taxon>
        <taxon>Arundo</taxon>
    </lineage>
</organism>
<feature type="chain" id="PRO_5002043616" description="Secreted protein" evidence="2">
    <location>
        <begin position="23"/>
        <end position="105"/>
    </location>
</feature>
<keyword evidence="2" id="KW-0732">Signal</keyword>
<sequence length="105" mass="11773">MRPSILEMLILSLSLSSPTSMAKRSLNLYMAYSLPSYNIMSMSRPMLPSPLTSHESAPSRQKATVRRGPRLTMAATRTREHTTTLCIDMPVSMFRNSFHVSLPLS</sequence>
<accession>A0A0A8ZI28</accession>